<name>A0A3B0T5D5_9ZZZZ</name>
<dbReference type="AlphaFoldDB" id="A0A3B0T5D5"/>
<evidence type="ECO:0000313" key="2">
    <source>
        <dbReference type="EMBL" id="VAW13535.1"/>
    </source>
</evidence>
<organism evidence="2">
    <name type="scientific">hydrothermal vent metagenome</name>
    <dbReference type="NCBI Taxonomy" id="652676"/>
    <lineage>
        <taxon>unclassified sequences</taxon>
        <taxon>metagenomes</taxon>
        <taxon>ecological metagenomes</taxon>
    </lineage>
</organism>
<sequence>MINLKKYIFVILLFVNITFLYSQIVESKNITLKWNDNTIIQIGKNQSVSLPLVENNYFDQNNIPTYYTKFNVQKNVLVQGYQIKNVKFSILNKQFIKNLKLKDIPTKIKSEFNIGKNNKNDLAVLAISPLIYSDGQVKKIESFTVEYTLTSNNLNKLSAAHFTDNSVLSSGTWFKFAIDTTGVFKIDKNLLQDIGISTNGLNPANIKIYGNGGELLPQLNSDFRYDDLQENAIYIEDGDDGSFDENDFILFYAKGPHSWKKNPLVFNLTKHQT</sequence>
<dbReference type="EMBL" id="UOEN01000176">
    <property type="protein sequence ID" value="VAW13535.1"/>
    <property type="molecule type" value="Genomic_DNA"/>
</dbReference>
<keyword evidence="1" id="KW-0472">Membrane</keyword>
<accession>A0A3B0T5D5</accession>
<reference evidence="2" key="1">
    <citation type="submission" date="2018-06" db="EMBL/GenBank/DDBJ databases">
        <authorList>
            <person name="Zhirakovskaya E."/>
        </authorList>
    </citation>
    <scope>NUCLEOTIDE SEQUENCE</scope>
</reference>
<keyword evidence="1" id="KW-1133">Transmembrane helix</keyword>
<evidence type="ECO:0000256" key="1">
    <source>
        <dbReference type="SAM" id="Phobius"/>
    </source>
</evidence>
<keyword evidence="1" id="KW-0812">Transmembrane</keyword>
<proteinExistence type="predicted"/>
<feature type="transmembrane region" description="Helical" evidence="1">
    <location>
        <begin position="7"/>
        <end position="24"/>
    </location>
</feature>
<gene>
    <name evidence="2" type="ORF">MNBD_BACTEROID05-439</name>
</gene>
<feature type="non-terminal residue" evidence="2">
    <location>
        <position position="273"/>
    </location>
</feature>
<protein>
    <submittedName>
        <fullName evidence="2">Uncharacterized protein</fullName>
    </submittedName>
</protein>